<evidence type="ECO:0000259" key="3">
    <source>
        <dbReference type="Pfam" id="PF09851"/>
    </source>
</evidence>
<dbReference type="InterPro" id="IPR018649">
    <property type="entry name" value="SHOCT"/>
</dbReference>
<evidence type="ECO:0000313" key="5">
    <source>
        <dbReference type="Proteomes" id="UP000001572"/>
    </source>
</evidence>
<evidence type="ECO:0000313" key="4">
    <source>
        <dbReference type="EMBL" id="ABR50747.1"/>
    </source>
</evidence>
<evidence type="ECO:0000256" key="2">
    <source>
        <dbReference type="SAM" id="Phobius"/>
    </source>
</evidence>
<keyword evidence="2" id="KW-1133">Transmembrane helix</keyword>
<feature type="transmembrane region" description="Helical" evidence="2">
    <location>
        <begin position="7"/>
        <end position="24"/>
    </location>
</feature>
<gene>
    <name evidence="4" type="ordered locus">Amet_4679</name>
</gene>
<evidence type="ECO:0000256" key="1">
    <source>
        <dbReference type="SAM" id="Coils"/>
    </source>
</evidence>
<name>A6TX29_ALKMQ</name>
<protein>
    <recommendedName>
        <fullName evidence="3">SHOCT domain-containing protein</fullName>
    </recommendedName>
</protein>
<dbReference type="Proteomes" id="UP000001572">
    <property type="component" value="Chromosome"/>
</dbReference>
<keyword evidence="2" id="KW-0812">Transmembrane</keyword>
<dbReference type="HOGENOM" id="CLU_1976889_0_0_9"/>
<dbReference type="KEGG" id="amt:Amet_4679"/>
<accession>A6TX29</accession>
<dbReference type="Pfam" id="PF09851">
    <property type="entry name" value="SHOCT"/>
    <property type="match status" value="1"/>
</dbReference>
<keyword evidence="1" id="KW-0175">Coiled coil</keyword>
<dbReference type="EMBL" id="CP000724">
    <property type="protein sequence ID" value="ABR50747.1"/>
    <property type="molecule type" value="Genomic_DNA"/>
</dbReference>
<feature type="coiled-coil region" evidence="1">
    <location>
        <begin position="82"/>
        <end position="119"/>
    </location>
</feature>
<feature type="transmembrane region" description="Helical" evidence="2">
    <location>
        <begin position="52"/>
        <end position="70"/>
    </location>
</feature>
<dbReference type="RefSeq" id="WP_012065635.1">
    <property type="nucleotide sequence ID" value="NC_009633.1"/>
</dbReference>
<proteinExistence type="predicted"/>
<organism evidence="4 5">
    <name type="scientific">Alkaliphilus metalliredigens (strain QYMF)</name>
    <dbReference type="NCBI Taxonomy" id="293826"/>
    <lineage>
        <taxon>Bacteria</taxon>
        <taxon>Bacillati</taxon>
        <taxon>Bacillota</taxon>
        <taxon>Clostridia</taxon>
        <taxon>Peptostreptococcales</taxon>
        <taxon>Natronincolaceae</taxon>
        <taxon>Alkaliphilus</taxon>
    </lineage>
</organism>
<feature type="domain" description="SHOCT" evidence="3">
    <location>
        <begin position="95"/>
        <end position="119"/>
    </location>
</feature>
<keyword evidence="5" id="KW-1185">Reference proteome</keyword>
<dbReference type="AlphaFoldDB" id="A6TX29"/>
<sequence length="126" mass="14416">MNKNSKTVIVIGIIVLAIIIYFWIMKLKQVELWFGDASEMVSNLRAGITHKYGLRAILTIAGTGGLAYIINNNKIFQNNANTNALNINKSELENELTRLKNLKDEGILTEEEYKRKREETIEKFEV</sequence>
<keyword evidence="2" id="KW-0472">Membrane</keyword>
<reference evidence="5" key="1">
    <citation type="journal article" date="2016" name="Genome Announc.">
        <title>Complete genome sequence of Alkaliphilus metalliredigens strain QYMF, an alkaliphilic and metal-reducing bacterium isolated from borax-contaminated leachate ponds.</title>
        <authorList>
            <person name="Hwang C."/>
            <person name="Copeland A."/>
            <person name="Lucas S."/>
            <person name="Lapidus A."/>
            <person name="Barry K."/>
            <person name="Detter J.C."/>
            <person name="Glavina Del Rio T."/>
            <person name="Hammon N."/>
            <person name="Israni S."/>
            <person name="Dalin E."/>
            <person name="Tice H."/>
            <person name="Pitluck S."/>
            <person name="Chertkov O."/>
            <person name="Brettin T."/>
            <person name="Bruce D."/>
            <person name="Han C."/>
            <person name="Schmutz J."/>
            <person name="Larimer F."/>
            <person name="Land M.L."/>
            <person name="Hauser L."/>
            <person name="Kyrpides N."/>
            <person name="Mikhailova N."/>
            <person name="Ye Q."/>
            <person name="Zhou J."/>
            <person name="Richardson P."/>
            <person name="Fields M.W."/>
        </authorList>
    </citation>
    <scope>NUCLEOTIDE SEQUENCE [LARGE SCALE GENOMIC DNA]</scope>
    <source>
        <strain evidence="5">QYMF</strain>
    </source>
</reference>